<dbReference type="PROSITE" id="PS50966">
    <property type="entry name" value="ZF_SWIM"/>
    <property type="match status" value="1"/>
</dbReference>
<gene>
    <name evidence="6" type="ORF">PVK06_002872</name>
</gene>
<evidence type="ECO:0000256" key="3">
    <source>
        <dbReference type="ARBA" id="ARBA00022833"/>
    </source>
</evidence>
<comment type="caution">
    <text evidence="6">The sequence shown here is derived from an EMBL/GenBank/DDBJ whole genome shotgun (WGS) entry which is preliminary data.</text>
</comment>
<organism evidence="6 7">
    <name type="scientific">Gossypium arboreum</name>
    <name type="common">Tree cotton</name>
    <name type="synonym">Gossypium nanking</name>
    <dbReference type="NCBI Taxonomy" id="29729"/>
    <lineage>
        <taxon>Eukaryota</taxon>
        <taxon>Viridiplantae</taxon>
        <taxon>Streptophyta</taxon>
        <taxon>Embryophyta</taxon>
        <taxon>Tracheophyta</taxon>
        <taxon>Spermatophyta</taxon>
        <taxon>Magnoliopsida</taxon>
        <taxon>eudicotyledons</taxon>
        <taxon>Gunneridae</taxon>
        <taxon>Pentapetalae</taxon>
        <taxon>rosids</taxon>
        <taxon>malvids</taxon>
        <taxon>Malvales</taxon>
        <taxon>Malvaceae</taxon>
        <taxon>Malvoideae</taxon>
        <taxon>Gossypium</taxon>
    </lineage>
</organism>
<dbReference type="InterPro" id="IPR007527">
    <property type="entry name" value="Znf_SWIM"/>
</dbReference>
<evidence type="ECO:0000256" key="4">
    <source>
        <dbReference type="PROSITE-ProRule" id="PRU00325"/>
    </source>
</evidence>
<proteinExistence type="predicted"/>
<name>A0ABR0R4T8_GOSAR</name>
<keyword evidence="1" id="KW-0479">Metal-binding</keyword>
<keyword evidence="3" id="KW-0862">Zinc</keyword>
<evidence type="ECO:0000256" key="2">
    <source>
        <dbReference type="ARBA" id="ARBA00022771"/>
    </source>
</evidence>
<dbReference type="Pfam" id="PF04434">
    <property type="entry name" value="SWIM"/>
    <property type="match status" value="1"/>
</dbReference>
<reference evidence="6 7" key="1">
    <citation type="submission" date="2023-03" db="EMBL/GenBank/DDBJ databases">
        <title>WGS of Gossypium arboreum.</title>
        <authorList>
            <person name="Yu D."/>
        </authorList>
    </citation>
    <scope>NUCLEOTIDE SEQUENCE [LARGE SCALE GENOMIC DNA]</scope>
    <source>
        <tissue evidence="6">Leaf</tissue>
    </source>
</reference>
<keyword evidence="2 4" id="KW-0863">Zinc-finger</keyword>
<protein>
    <recommendedName>
        <fullName evidence="5">SWIM-type domain-containing protein</fullName>
    </recommendedName>
</protein>
<dbReference type="Proteomes" id="UP001358586">
    <property type="component" value="Chromosome 1"/>
</dbReference>
<evidence type="ECO:0000259" key="5">
    <source>
        <dbReference type="PROSITE" id="PS50966"/>
    </source>
</evidence>
<dbReference type="InterPro" id="IPR006564">
    <property type="entry name" value="Znf_PMZ"/>
</dbReference>
<accession>A0ABR0R4T8</accession>
<evidence type="ECO:0000313" key="6">
    <source>
        <dbReference type="EMBL" id="KAK5846579.1"/>
    </source>
</evidence>
<evidence type="ECO:0000313" key="7">
    <source>
        <dbReference type="Proteomes" id="UP001358586"/>
    </source>
</evidence>
<sequence>MNAELYSQNLETFRVTEYIGHRSGIQPRSYRVDLRNRRCECGMFQTLRYLCAHVVAVCATYSLNAEQYIDDVYILECMLHIWGNEFPVLRDVSTWEVQPPAFEMLPDRSLCRRIKGRPTTTRIWNDMDIREQVDPKCCTICRIVGHNRSKCPHRNVYTVSIKLACDTYLINDIINIYKQCE</sequence>
<keyword evidence="7" id="KW-1185">Reference proteome</keyword>
<dbReference type="EMBL" id="JARKNE010000001">
    <property type="protein sequence ID" value="KAK5846579.1"/>
    <property type="molecule type" value="Genomic_DNA"/>
</dbReference>
<evidence type="ECO:0000256" key="1">
    <source>
        <dbReference type="ARBA" id="ARBA00022723"/>
    </source>
</evidence>
<feature type="domain" description="SWIM-type" evidence="5">
    <location>
        <begin position="30"/>
        <end position="62"/>
    </location>
</feature>
<dbReference type="SMART" id="SM00575">
    <property type="entry name" value="ZnF_PMZ"/>
    <property type="match status" value="1"/>
</dbReference>